<dbReference type="RefSeq" id="WP_111258392.1">
    <property type="nucleotide sequence ID" value="NZ_POTW01000129.1"/>
</dbReference>
<reference evidence="1 2" key="1">
    <citation type="submission" date="2018-01" db="EMBL/GenBank/DDBJ databases">
        <title>Draft genome sequence of Jiangella sp. GTF31.</title>
        <authorList>
            <person name="Sahin N."/>
            <person name="Ay H."/>
            <person name="Saygin H."/>
        </authorList>
    </citation>
    <scope>NUCLEOTIDE SEQUENCE [LARGE SCALE GENOMIC DNA]</scope>
    <source>
        <strain evidence="1 2">GTF31</strain>
    </source>
</reference>
<dbReference type="AlphaFoldDB" id="A0A2W2C1G8"/>
<evidence type="ECO:0000313" key="2">
    <source>
        <dbReference type="Proteomes" id="UP000248764"/>
    </source>
</evidence>
<proteinExistence type="predicted"/>
<keyword evidence="2" id="KW-1185">Reference proteome</keyword>
<organism evidence="1 2">
    <name type="scientific">Jiangella anatolica</name>
    <dbReference type="NCBI Taxonomy" id="2670374"/>
    <lineage>
        <taxon>Bacteria</taxon>
        <taxon>Bacillati</taxon>
        <taxon>Actinomycetota</taxon>
        <taxon>Actinomycetes</taxon>
        <taxon>Jiangellales</taxon>
        <taxon>Jiangellaceae</taxon>
        <taxon>Jiangella</taxon>
    </lineage>
</organism>
<gene>
    <name evidence="1" type="ORF">C1I92_30450</name>
</gene>
<dbReference type="EMBL" id="POTW01000129">
    <property type="protein sequence ID" value="PZF79576.1"/>
    <property type="molecule type" value="Genomic_DNA"/>
</dbReference>
<protein>
    <submittedName>
        <fullName evidence="1">DUF3052 domain-containing protein</fullName>
    </submittedName>
</protein>
<sequence>MTTGYSGTPLVRKLGIKPGHRVLFDGAPDGFAIDGVETADGGPYDVVLLFTTSRDRLERELPGHEDRIERDGAIWVAWPKRASKVPTDMTENVVRDVALPRGLVDVKVCAIDEVWSGLKLVIRKENR</sequence>
<comment type="caution">
    <text evidence="1">The sequence shown here is derived from an EMBL/GenBank/DDBJ whole genome shotgun (WGS) entry which is preliminary data.</text>
</comment>
<evidence type="ECO:0000313" key="1">
    <source>
        <dbReference type="EMBL" id="PZF79576.1"/>
    </source>
</evidence>
<name>A0A2W2C1G8_9ACTN</name>
<dbReference type="Proteomes" id="UP000248764">
    <property type="component" value="Unassembled WGS sequence"/>
</dbReference>
<accession>A0A2W2C1G8</accession>